<evidence type="ECO:0000256" key="6">
    <source>
        <dbReference type="ARBA" id="ARBA00022989"/>
    </source>
</evidence>
<dbReference type="Gene3D" id="1.20.1250.20">
    <property type="entry name" value="MFS general substrate transporter like domains"/>
    <property type="match status" value="1"/>
</dbReference>
<dbReference type="PANTHER" id="PTHR23535">
    <property type="entry name" value="SUGAR EFFLUX TRANSPORTER A-RELATED"/>
    <property type="match status" value="1"/>
</dbReference>
<feature type="transmembrane region" description="Helical" evidence="8">
    <location>
        <begin position="175"/>
        <end position="195"/>
    </location>
</feature>
<evidence type="ECO:0000256" key="8">
    <source>
        <dbReference type="SAM" id="Phobius"/>
    </source>
</evidence>
<keyword evidence="7 8" id="KW-0472">Membrane</keyword>
<sequence>MPFAAPFLPILRDPPLLLAAGLLVLFGAHVASLAPYVSALAVTVFGLGDGAYSVVLMVASVVAVASSIGFGIIADQRANRRGVALATAVFLTIGTGLVPLAPRTPVFVLAHALLLPLSGSFFGQLFALARLAASLHPDPTRRAVLSTLRAMFALPWVLVLPVWALVFRAGAPVMLVYPVCLVLAVTILLCVWLWWPRDGATRWPDPKSGLTFRQSLREIWAPAILIRVLALGTIHGAITLYLVLIGLVFEAVPGRGAADTALYAGLTAGLEVPFMLALPLILGRVPQVKLIFVGAAIYAVHLAGLPFLAGTALVWVLPVFAAIGGAVVLTQPMAYLQDLMGDRPGAGASLMALQKLVGDAICATVFAAGVAVSGYGLTAATGAALSVIGAGALLVLDRRRR</sequence>
<feature type="transmembrane region" description="Helical" evidence="8">
    <location>
        <begin position="83"/>
        <end position="101"/>
    </location>
</feature>
<feature type="transmembrane region" description="Helical" evidence="8">
    <location>
        <begin position="55"/>
        <end position="74"/>
    </location>
</feature>
<protein>
    <recommendedName>
        <fullName evidence="11">MFS transporter</fullName>
    </recommendedName>
</protein>
<feature type="transmembrane region" description="Helical" evidence="8">
    <location>
        <begin position="379"/>
        <end position="396"/>
    </location>
</feature>
<dbReference type="GO" id="GO:0022857">
    <property type="term" value="F:transmembrane transporter activity"/>
    <property type="evidence" value="ECO:0007669"/>
    <property type="project" value="InterPro"/>
</dbReference>
<accession>A0A443JGX0</accession>
<keyword evidence="6 8" id="KW-1133">Transmembrane helix</keyword>
<evidence type="ECO:0000313" key="9">
    <source>
        <dbReference type="EMBL" id="RWR19799.1"/>
    </source>
</evidence>
<evidence type="ECO:0000256" key="7">
    <source>
        <dbReference type="ARBA" id="ARBA00023136"/>
    </source>
</evidence>
<feature type="transmembrane region" description="Helical" evidence="8">
    <location>
        <begin position="261"/>
        <end position="283"/>
    </location>
</feature>
<keyword evidence="4" id="KW-0762">Sugar transport</keyword>
<evidence type="ECO:0000256" key="2">
    <source>
        <dbReference type="ARBA" id="ARBA00022448"/>
    </source>
</evidence>
<dbReference type="Proteomes" id="UP000284476">
    <property type="component" value="Unassembled WGS sequence"/>
</dbReference>
<proteinExistence type="predicted"/>
<reference evidence="9 10" key="2">
    <citation type="submission" date="2019-01" db="EMBL/GenBank/DDBJ databases">
        <authorList>
            <person name="Li Y."/>
        </authorList>
    </citation>
    <scope>NUCLEOTIDE SEQUENCE [LARGE SCALE GENOMIC DNA]</scope>
    <source>
        <strain evidence="9 10">SK2B-1</strain>
    </source>
</reference>
<comment type="subcellular location">
    <subcellularLocation>
        <location evidence="1">Cell membrane</location>
        <topology evidence="1">Multi-pass membrane protein</topology>
    </subcellularLocation>
</comment>
<dbReference type="EMBL" id="SAUZ01000014">
    <property type="protein sequence ID" value="RWR19799.1"/>
    <property type="molecule type" value="Genomic_DNA"/>
</dbReference>
<dbReference type="InterPro" id="IPR036259">
    <property type="entry name" value="MFS_trans_sf"/>
</dbReference>
<evidence type="ECO:0000256" key="3">
    <source>
        <dbReference type="ARBA" id="ARBA00022475"/>
    </source>
</evidence>
<reference evidence="9 10" key="1">
    <citation type="submission" date="2019-01" db="EMBL/GenBank/DDBJ databases">
        <title>Sinorhodobacter populi sp. nov. isolated from the symptomatic bark tissue of Populus euramericana canker.</title>
        <authorList>
            <person name="Xu G."/>
        </authorList>
    </citation>
    <scope>NUCLEOTIDE SEQUENCE [LARGE SCALE GENOMIC DNA]</scope>
    <source>
        <strain evidence="9 10">SK2B-1</strain>
    </source>
</reference>
<comment type="caution">
    <text evidence="9">The sequence shown here is derived from an EMBL/GenBank/DDBJ whole genome shotgun (WGS) entry which is preliminary data.</text>
</comment>
<feature type="transmembrane region" description="Helical" evidence="8">
    <location>
        <begin position="224"/>
        <end position="249"/>
    </location>
</feature>
<feature type="transmembrane region" description="Helical" evidence="8">
    <location>
        <begin position="150"/>
        <end position="169"/>
    </location>
</feature>
<feature type="transmembrane region" description="Helical" evidence="8">
    <location>
        <begin position="315"/>
        <end position="336"/>
    </location>
</feature>
<gene>
    <name evidence="9" type="ORF">D2T30_12590</name>
</gene>
<evidence type="ECO:0008006" key="11">
    <source>
        <dbReference type="Google" id="ProtNLM"/>
    </source>
</evidence>
<keyword evidence="5 8" id="KW-0812">Transmembrane</keyword>
<dbReference type="RefSeq" id="WP_128209147.1">
    <property type="nucleotide sequence ID" value="NZ_JBHRSO010000050.1"/>
</dbReference>
<dbReference type="GO" id="GO:0005886">
    <property type="term" value="C:plasma membrane"/>
    <property type="evidence" value="ECO:0007669"/>
    <property type="project" value="UniProtKB-SubCell"/>
</dbReference>
<organism evidence="9 10">
    <name type="scientific">Paenirhodobacter populi</name>
    <dbReference type="NCBI Taxonomy" id="2306993"/>
    <lineage>
        <taxon>Bacteria</taxon>
        <taxon>Pseudomonadati</taxon>
        <taxon>Pseudomonadota</taxon>
        <taxon>Alphaproteobacteria</taxon>
        <taxon>Rhodobacterales</taxon>
        <taxon>Rhodobacter group</taxon>
        <taxon>Paenirhodobacter</taxon>
    </lineage>
</organism>
<evidence type="ECO:0000256" key="4">
    <source>
        <dbReference type="ARBA" id="ARBA00022597"/>
    </source>
</evidence>
<evidence type="ECO:0000256" key="5">
    <source>
        <dbReference type="ARBA" id="ARBA00022692"/>
    </source>
</evidence>
<evidence type="ECO:0000256" key="1">
    <source>
        <dbReference type="ARBA" id="ARBA00004651"/>
    </source>
</evidence>
<name>A0A443JGX0_9RHOB</name>
<keyword evidence="3" id="KW-1003">Cell membrane</keyword>
<dbReference type="PANTHER" id="PTHR23535:SF2">
    <property type="entry name" value="SUGAR EFFLUX TRANSPORTER A-RELATED"/>
    <property type="match status" value="1"/>
</dbReference>
<feature type="transmembrane region" description="Helical" evidence="8">
    <location>
        <begin position="107"/>
        <end position="129"/>
    </location>
</feature>
<evidence type="ECO:0000313" key="10">
    <source>
        <dbReference type="Proteomes" id="UP000284476"/>
    </source>
</evidence>
<dbReference type="AlphaFoldDB" id="A0A443JGX0"/>
<feature type="transmembrane region" description="Helical" evidence="8">
    <location>
        <begin position="290"/>
        <end position="309"/>
    </location>
</feature>
<dbReference type="Pfam" id="PF07690">
    <property type="entry name" value="MFS_1"/>
    <property type="match status" value="1"/>
</dbReference>
<dbReference type="SUPFAM" id="SSF103473">
    <property type="entry name" value="MFS general substrate transporter"/>
    <property type="match status" value="1"/>
</dbReference>
<dbReference type="InterPro" id="IPR011701">
    <property type="entry name" value="MFS"/>
</dbReference>
<keyword evidence="2" id="KW-0813">Transport</keyword>